<sequence length="101" mass="11638">MSSKLPDLSKSSNCSFLFYLSPKKKLRHMAYLLSLQAPKSNDLWDYTYADPAGGLLDEDDLHLAYFEVMLGKVVFPIQGGSFRLPDYLINNRNHWLPYGRH</sequence>
<accession>A0A8S5TKU2</accession>
<reference evidence="1" key="1">
    <citation type="journal article" date="2021" name="Proc. Natl. Acad. Sci. U.S.A.">
        <title>A Catalog of Tens of Thousands of Viruses from Human Metagenomes Reveals Hidden Associations with Chronic Diseases.</title>
        <authorList>
            <person name="Tisza M.J."/>
            <person name="Buck C.B."/>
        </authorList>
    </citation>
    <scope>NUCLEOTIDE SEQUENCE</scope>
    <source>
        <strain evidence="1">Ctz6O13</strain>
    </source>
</reference>
<evidence type="ECO:0000313" key="1">
    <source>
        <dbReference type="EMBL" id="DAF63675.1"/>
    </source>
</evidence>
<dbReference type="EMBL" id="BK032843">
    <property type="protein sequence ID" value="DAF63675.1"/>
    <property type="molecule type" value="Genomic_DNA"/>
</dbReference>
<protein>
    <submittedName>
        <fullName evidence="1">Uncharacterized protein</fullName>
    </submittedName>
</protein>
<name>A0A8S5TKU2_9CAUD</name>
<organism evidence="1">
    <name type="scientific">Podoviridae sp. ctz6O13</name>
    <dbReference type="NCBI Taxonomy" id="2827757"/>
    <lineage>
        <taxon>Viruses</taxon>
        <taxon>Duplodnaviria</taxon>
        <taxon>Heunggongvirae</taxon>
        <taxon>Uroviricota</taxon>
        <taxon>Caudoviricetes</taxon>
    </lineage>
</organism>
<proteinExistence type="predicted"/>